<reference evidence="1 2" key="1">
    <citation type="journal article" date="2014" name="PLoS Genet.">
        <title>The Genome of Spironucleus salmonicida Highlights a Fish Pathogen Adapted to Fluctuating Environments.</title>
        <authorList>
            <person name="Xu F."/>
            <person name="Jerlstrom-Hultqvist J."/>
            <person name="Einarsson E."/>
            <person name="Astvaldsson A."/>
            <person name="Svard S.G."/>
            <person name="Andersson J.O."/>
        </authorList>
    </citation>
    <scope>NUCLEOTIDE SEQUENCE</scope>
    <source>
        <strain evidence="2">ATCC 50377</strain>
    </source>
</reference>
<sequence>MQKVILIGNIALVNEFMVHQQLPSFLQFNYPVFVNKGDIVFWYLPSEAFYKHYAFNADLMLIFYDQLVFQLNLPTIQNQYLIVKVHDDVSQKYALLKNLIIVTEVTNETLMLKSPKDHIFQTYHKSEVTGQRNRKKRCC</sequence>
<reference evidence="2" key="2">
    <citation type="submission" date="2020-12" db="EMBL/GenBank/DDBJ databases">
        <title>New Spironucleus salmonicida genome in near-complete chromosomes.</title>
        <authorList>
            <person name="Xu F."/>
            <person name="Kurt Z."/>
            <person name="Jimenez-Gonzalez A."/>
            <person name="Astvaldsson A."/>
            <person name="Andersson J.O."/>
            <person name="Svard S.G."/>
        </authorList>
    </citation>
    <scope>NUCLEOTIDE SEQUENCE</scope>
    <source>
        <strain evidence="2">ATCC 50377</strain>
    </source>
</reference>
<dbReference type="VEuPathDB" id="GiardiaDB:SS50377_22833"/>
<evidence type="ECO:0000313" key="3">
    <source>
        <dbReference type="Proteomes" id="UP000018208"/>
    </source>
</evidence>
<gene>
    <name evidence="1" type="ORF">SS50377_11997</name>
    <name evidence="2" type="ORF">SS50377_22833</name>
</gene>
<name>V6LW12_9EUKA</name>
<dbReference type="AlphaFoldDB" id="V6LW12"/>
<organism evidence="1">
    <name type="scientific">Spironucleus salmonicida</name>
    <dbReference type="NCBI Taxonomy" id="348837"/>
    <lineage>
        <taxon>Eukaryota</taxon>
        <taxon>Metamonada</taxon>
        <taxon>Diplomonadida</taxon>
        <taxon>Hexamitidae</taxon>
        <taxon>Hexamitinae</taxon>
        <taxon>Spironucleus</taxon>
    </lineage>
</organism>
<evidence type="ECO:0000313" key="1">
    <source>
        <dbReference type="EMBL" id="EST47896.1"/>
    </source>
</evidence>
<dbReference type="EMBL" id="KI546021">
    <property type="protein sequence ID" value="EST47896.1"/>
    <property type="molecule type" value="Genomic_DNA"/>
</dbReference>
<protein>
    <submittedName>
        <fullName evidence="1">Uncharacterized protein</fullName>
    </submittedName>
</protein>
<proteinExistence type="predicted"/>
<dbReference type="EMBL" id="AUWU02000003">
    <property type="protein sequence ID" value="KAH0575206.1"/>
    <property type="molecule type" value="Genomic_DNA"/>
</dbReference>
<accession>V6LW12</accession>
<keyword evidence="3" id="KW-1185">Reference proteome</keyword>
<dbReference type="Proteomes" id="UP000018208">
    <property type="component" value="Unassembled WGS sequence"/>
</dbReference>
<evidence type="ECO:0000313" key="2">
    <source>
        <dbReference type="EMBL" id="KAH0575206.1"/>
    </source>
</evidence>